<proteinExistence type="predicted"/>
<evidence type="ECO:0000313" key="1">
    <source>
        <dbReference type="Ensembl" id="ENSACIP00000021494.1"/>
    </source>
</evidence>
<dbReference type="GeneTree" id="ENSGT00940000176954"/>
<dbReference type="Ensembl" id="ENSACIT00000022050.1">
    <property type="protein sequence ID" value="ENSACIP00000021494.1"/>
    <property type="gene ID" value="ENSACIG00000016687.1"/>
</dbReference>
<dbReference type="Proteomes" id="UP000261340">
    <property type="component" value="Unplaced"/>
</dbReference>
<name>A0A3Q0S9N5_AMPCI</name>
<keyword evidence="2" id="KW-1185">Reference proteome</keyword>
<accession>A0A3Q0S9N5</accession>
<sequence length="133" mass="14829">MAEDHGLCNGKDHIELFDGVQRLFLTLQPDDIWVGDHLLCKPPHRVLKGCREKQHLTVLRQLSASALVPVTLCGNHHISLIQHKHSNLLGVNDLVLGAPVEDCAWCTDDNLLLQLDSSLHCVSNKVSVIKNKY</sequence>
<protein>
    <submittedName>
        <fullName evidence="1">Uncharacterized protein</fullName>
    </submittedName>
</protein>
<reference evidence="1" key="1">
    <citation type="submission" date="2025-08" db="UniProtKB">
        <authorList>
            <consortium name="Ensembl"/>
        </authorList>
    </citation>
    <scope>IDENTIFICATION</scope>
</reference>
<reference evidence="1" key="2">
    <citation type="submission" date="2025-09" db="UniProtKB">
        <authorList>
            <consortium name="Ensembl"/>
        </authorList>
    </citation>
    <scope>IDENTIFICATION</scope>
</reference>
<dbReference type="STRING" id="61819.ENSACIP00000021494"/>
<evidence type="ECO:0000313" key="2">
    <source>
        <dbReference type="Proteomes" id="UP000261340"/>
    </source>
</evidence>
<dbReference type="AlphaFoldDB" id="A0A3Q0S9N5"/>
<dbReference type="OMA" id="PVEDCAW"/>
<organism evidence="1 2">
    <name type="scientific">Amphilophus citrinellus</name>
    <name type="common">Midas cichlid</name>
    <name type="synonym">Cichlasoma citrinellum</name>
    <dbReference type="NCBI Taxonomy" id="61819"/>
    <lineage>
        <taxon>Eukaryota</taxon>
        <taxon>Metazoa</taxon>
        <taxon>Chordata</taxon>
        <taxon>Craniata</taxon>
        <taxon>Vertebrata</taxon>
        <taxon>Euteleostomi</taxon>
        <taxon>Actinopterygii</taxon>
        <taxon>Neopterygii</taxon>
        <taxon>Teleostei</taxon>
        <taxon>Neoteleostei</taxon>
        <taxon>Acanthomorphata</taxon>
        <taxon>Ovalentaria</taxon>
        <taxon>Cichlomorphae</taxon>
        <taxon>Cichliformes</taxon>
        <taxon>Cichlidae</taxon>
        <taxon>New World cichlids</taxon>
        <taxon>Cichlasomatinae</taxon>
        <taxon>Heroini</taxon>
        <taxon>Amphilophus</taxon>
    </lineage>
</organism>